<dbReference type="Gene3D" id="2.130.10.10">
    <property type="entry name" value="YVTN repeat-like/Quinoprotein amine dehydrogenase"/>
    <property type="match status" value="1"/>
</dbReference>
<protein>
    <submittedName>
        <fullName evidence="1">PQQ-binding-like beta-propeller repeat protein</fullName>
    </submittedName>
</protein>
<reference evidence="1 2" key="1">
    <citation type="submission" date="2024-06" db="EMBL/GenBank/DDBJ databases">
        <title>The Natural Products Discovery Center: Release of the First 8490 Sequenced Strains for Exploring Actinobacteria Biosynthetic Diversity.</title>
        <authorList>
            <person name="Kalkreuter E."/>
            <person name="Kautsar S.A."/>
            <person name="Yang D."/>
            <person name="Bader C.D."/>
            <person name="Teijaro C.N."/>
            <person name="Fluegel L."/>
            <person name="Davis C.M."/>
            <person name="Simpson J.R."/>
            <person name="Lauterbach L."/>
            <person name="Steele A.D."/>
            <person name="Gui C."/>
            <person name="Meng S."/>
            <person name="Li G."/>
            <person name="Viehrig K."/>
            <person name="Ye F."/>
            <person name="Su P."/>
            <person name="Kiefer A.F."/>
            <person name="Nichols A."/>
            <person name="Cepeda A.J."/>
            <person name="Yan W."/>
            <person name="Fan B."/>
            <person name="Jiang Y."/>
            <person name="Adhikari A."/>
            <person name="Zheng C.-J."/>
            <person name="Schuster L."/>
            <person name="Cowan T.M."/>
            <person name="Smanski M.J."/>
            <person name="Chevrette M.G."/>
            <person name="De Carvalho L.P.S."/>
            <person name="Shen B."/>
        </authorList>
    </citation>
    <scope>NUCLEOTIDE SEQUENCE [LARGE SCALE GENOMIC DNA]</scope>
    <source>
        <strain evidence="1 2">NPDC038104</strain>
    </source>
</reference>
<gene>
    <name evidence="1" type="ORF">AB0E65_28085</name>
</gene>
<organism evidence="1 2">
    <name type="scientific">Streptomyces fragilis</name>
    <dbReference type="NCBI Taxonomy" id="67301"/>
    <lineage>
        <taxon>Bacteria</taxon>
        <taxon>Bacillati</taxon>
        <taxon>Actinomycetota</taxon>
        <taxon>Actinomycetes</taxon>
        <taxon>Kitasatosporales</taxon>
        <taxon>Streptomycetaceae</taxon>
        <taxon>Streptomyces</taxon>
    </lineage>
</organism>
<dbReference type="Proteomes" id="UP001550850">
    <property type="component" value="Unassembled WGS sequence"/>
</dbReference>
<accession>A0ABV2YQR0</accession>
<comment type="caution">
    <text evidence="1">The sequence shown here is derived from an EMBL/GenBank/DDBJ whole genome shotgun (WGS) entry which is preliminary data.</text>
</comment>
<evidence type="ECO:0000313" key="1">
    <source>
        <dbReference type="EMBL" id="MEU3558037.1"/>
    </source>
</evidence>
<dbReference type="InterPro" id="IPR015943">
    <property type="entry name" value="WD40/YVTN_repeat-like_dom_sf"/>
</dbReference>
<evidence type="ECO:0000313" key="2">
    <source>
        <dbReference type="Proteomes" id="UP001550850"/>
    </source>
</evidence>
<dbReference type="InterPro" id="IPR011047">
    <property type="entry name" value="Quinoprotein_ADH-like_sf"/>
</dbReference>
<dbReference type="EMBL" id="JBEZUR010000080">
    <property type="protein sequence ID" value="MEU3558037.1"/>
    <property type="molecule type" value="Genomic_DNA"/>
</dbReference>
<dbReference type="RefSeq" id="WP_159105753.1">
    <property type="nucleotide sequence ID" value="NZ_BEVZ01000012.1"/>
</dbReference>
<dbReference type="SUPFAM" id="SSF50998">
    <property type="entry name" value="Quinoprotein alcohol dehydrogenase-like"/>
    <property type="match status" value="1"/>
</dbReference>
<name>A0ABV2YQR0_9ACTN</name>
<proteinExistence type="predicted"/>
<keyword evidence="2" id="KW-1185">Reference proteome</keyword>
<sequence>MLWENTGLSEREATAPWHFAPAGDVLYAATELDPRGGVHALDARSGHYLWTYNDGSGELDEWFVTTAGSSVFCLHGKRLTALPA</sequence>